<keyword evidence="3" id="KW-1185">Reference proteome</keyword>
<accession>A0ABR6A383</accession>
<sequence length="193" mass="21143">MLKLLLNWHFPPVPVFFALGALWIMFRENPRTWFSAVTCVPALAYLYANIFVIFFKRSPVSVSVAVLATAVPCLCLSLFFMQRLRVKYIGNPKFSSAKAFLYGICGLAAASLAICGAAYVPAHCSNQKCEVGVSLFGPLDYAAFWFACVWSGLIGSMSLLALYAVVRGRWGSAKNFNNGPAHCEQMSSSRSNS</sequence>
<feature type="transmembrane region" description="Helical" evidence="1">
    <location>
        <begin position="60"/>
        <end position="80"/>
    </location>
</feature>
<name>A0ABR6A383_9HYPH</name>
<evidence type="ECO:0000313" key="3">
    <source>
        <dbReference type="Proteomes" id="UP000539787"/>
    </source>
</evidence>
<dbReference type="Proteomes" id="UP000539787">
    <property type="component" value="Unassembled WGS sequence"/>
</dbReference>
<proteinExistence type="predicted"/>
<keyword evidence="1" id="KW-0812">Transmembrane</keyword>
<feature type="transmembrane region" description="Helical" evidence="1">
    <location>
        <begin position="33"/>
        <end position="54"/>
    </location>
</feature>
<feature type="transmembrane region" description="Helical" evidence="1">
    <location>
        <begin position="100"/>
        <end position="122"/>
    </location>
</feature>
<gene>
    <name evidence="2" type="ORF">HX902_05465</name>
</gene>
<dbReference type="EMBL" id="JACGBJ010000002">
    <property type="protein sequence ID" value="MBA5801080.1"/>
    <property type="molecule type" value="Genomic_DNA"/>
</dbReference>
<evidence type="ECO:0000313" key="2">
    <source>
        <dbReference type="EMBL" id="MBA5801080.1"/>
    </source>
</evidence>
<keyword evidence="1" id="KW-1133">Transmembrane helix</keyword>
<feature type="transmembrane region" description="Helical" evidence="1">
    <location>
        <begin position="6"/>
        <end position="26"/>
    </location>
</feature>
<reference evidence="2 3" key="1">
    <citation type="submission" date="2020-07" db="EMBL/GenBank/DDBJ databases">
        <authorList>
            <person name="Sun Q."/>
        </authorList>
    </citation>
    <scope>NUCLEOTIDE SEQUENCE [LARGE SCALE GENOMIC DNA]</scope>
    <source>
        <strain evidence="2 3">WYCCWR 11317</strain>
    </source>
</reference>
<organism evidence="2 3">
    <name type="scientific">Rhizobium changzhiense</name>
    <dbReference type="NCBI Taxonomy" id="2692317"/>
    <lineage>
        <taxon>Bacteria</taxon>
        <taxon>Pseudomonadati</taxon>
        <taxon>Pseudomonadota</taxon>
        <taxon>Alphaproteobacteria</taxon>
        <taxon>Hyphomicrobiales</taxon>
        <taxon>Rhizobiaceae</taxon>
        <taxon>Rhizobium/Agrobacterium group</taxon>
        <taxon>Rhizobium</taxon>
    </lineage>
</organism>
<feature type="transmembrane region" description="Helical" evidence="1">
    <location>
        <begin position="142"/>
        <end position="166"/>
    </location>
</feature>
<comment type="caution">
    <text evidence="2">The sequence shown here is derived from an EMBL/GenBank/DDBJ whole genome shotgun (WGS) entry which is preliminary data.</text>
</comment>
<evidence type="ECO:0000256" key="1">
    <source>
        <dbReference type="SAM" id="Phobius"/>
    </source>
</evidence>
<protein>
    <submittedName>
        <fullName evidence="2">Uncharacterized protein</fullName>
    </submittedName>
</protein>
<dbReference type="RefSeq" id="WP_182208439.1">
    <property type="nucleotide sequence ID" value="NZ_JACGBJ010000002.1"/>
</dbReference>
<keyword evidence="1" id="KW-0472">Membrane</keyword>